<dbReference type="KEGG" id="cinf:CINF_1756"/>
<keyword evidence="4" id="KW-1185">Reference proteome</keyword>
<dbReference type="AlphaFoldDB" id="A0A7H9CLQ1"/>
<dbReference type="EMBL" id="CP049075">
    <property type="protein sequence ID" value="QLI06225.1"/>
    <property type="molecule type" value="Genomic_DNA"/>
</dbReference>
<keyword evidence="2" id="KW-0812">Transmembrane</keyword>
<evidence type="ECO:0000313" key="3">
    <source>
        <dbReference type="EMBL" id="QLI06225.1"/>
    </source>
</evidence>
<dbReference type="Proteomes" id="UP000509414">
    <property type="component" value="Chromosome"/>
</dbReference>
<keyword evidence="2" id="KW-0472">Membrane</keyword>
<evidence type="ECO:0000256" key="2">
    <source>
        <dbReference type="SAM" id="Phobius"/>
    </source>
</evidence>
<gene>
    <name evidence="3" type="ORF">CINF_1756</name>
</gene>
<feature type="transmembrane region" description="Helical" evidence="2">
    <location>
        <begin position="20"/>
        <end position="37"/>
    </location>
</feature>
<evidence type="ECO:0000313" key="4">
    <source>
        <dbReference type="Proteomes" id="UP000509414"/>
    </source>
</evidence>
<dbReference type="RefSeq" id="WP_179975278.1">
    <property type="nucleotide sequence ID" value="NZ_CP049075.1"/>
</dbReference>
<organism evidence="3 4">
    <name type="scientific">Candidatus Campylobacter infans</name>
    <dbReference type="NCBI Taxonomy" id="2561898"/>
    <lineage>
        <taxon>Bacteria</taxon>
        <taxon>Pseudomonadati</taxon>
        <taxon>Campylobacterota</taxon>
        <taxon>Epsilonproteobacteria</taxon>
        <taxon>Campylobacterales</taxon>
        <taxon>Campylobacteraceae</taxon>
        <taxon>Campylobacter</taxon>
    </lineage>
</organism>
<feature type="coiled-coil region" evidence="1">
    <location>
        <begin position="49"/>
        <end position="76"/>
    </location>
</feature>
<name>A0A7H9CLQ1_9BACT</name>
<sequence>MNEIKSSLPKKGKQKLKSVFIFIFLAIIVSLLAWYYGNILFGTRGYNVLNDLYTQKKHLQKQVKKMQEQNSILQKEYFELIGLDPSYKEGKL</sequence>
<proteinExistence type="predicted"/>
<evidence type="ECO:0008006" key="5">
    <source>
        <dbReference type="Google" id="ProtNLM"/>
    </source>
</evidence>
<keyword evidence="1" id="KW-0175">Coiled coil</keyword>
<reference evidence="3 4" key="1">
    <citation type="submission" date="2020-02" db="EMBL/GenBank/DDBJ databases">
        <title>Complete genome sequence of the novel Campylobacter species Candidatus Campylobacter infans.</title>
        <authorList>
            <person name="Duim B."/>
            <person name="Zomer A."/>
            <person name="van der Graaf L."/>
            <person name="Wagenaar J."/>
        </authorList>
    </citation>
    <scope>NUCLEOTIDE SEQUENCE [LARGE SCALE GENOMIC DNA]</scope>
    <source>
        <strain evidence="3 4">19S00001</strain>
    </source>
</reference>
<protein>
    <recommendedName>
        <fullName evidence="5">Septum formation initiator family protein</fullName>
    </recommendedName>
</protein>
<keyword evidence="2" id="KW-1133">Transmembrane helix</keyword>
<accession>A0A7H9CLQ1</accession>
<evidence type="ECO:0000256" key="1">
    <source>
        <dbReference type="SAM" id="Coils"/>
    </source>
</evidence>